<dbReference type="Gene3D" id="3.40.50.300">
    <property type="entry name" value="P-loop containing nucleotide triphosphate hydrolases"/>
    <property type="match status" value="1"/>
</dbReference>
<organism evidence="10 11">
    <name type="scientific">Thalassomonas viridans</name>
    <dbReference type="NCBI Taxonomy" id="137584"/>
    <lineage>
        <taxon>Bacteria</taxon>
        <taxon>Pseudomonadati</taxon>
        <taxon>Pseudomonadota</taxon>
        <taxon>Gammaproteobacteria</taxon>
        <taxon>Alteromonadales</taxon>
        <taxon>Colwelliaceae</taxon>
        <taxon>Thalassomonas</taxon>
    </lineage>
</organism>
<evidence type="ECO:0000256" key="2">
    <source>
        <dbReference type="ARBA" id="ARBA00022692"/>
    </source>
</evidence>
<keyword evidence="4 10" id="KW-0067">ATP-binding</keyword>
<dbReference type="Gene3D" id="1.20.1560.10">
    <property type="entry name" value="ABC transporter type 1, transmembrane domain"/>
    <property type="match status" value="1"/>
</dbReference>
<evidence type="ECO:0000259" key="8">
    <source>
        <dbReference type="PROSITE" id="PS50893"/>
    </source>
</evidence>
<dbReference type="GO" id="GO:0015421">
    <property type="term" value="F:ABC-type oligopeptide transporter activity"/>
    <property type="evidence" value="ECO:0007669"/>
    <property type="project" value="TreeGrafter"/>
</dbReference>
<dbReference type="PANTHER" id="PTHR43394:SF1">
    <property type="entry name" value="ATP-BINDING CASSETTE SUB-FAMILY B MEMBER 10, MITOCHONDRIAL"/>
    <property type="match status" value="1"/>
</dbReference>
<evidence type="ECO:0000313" key="10">
    <source>
        <dbReference type="EMBL" id="WDE04635.1"/>
    </source>
</evidence>
<dbReference type="SUPFAM" id="SSF90123">
    <property type="entry name" value="ABC transporter transmembrane region"/>
    <property type="match status" value="1"/>
</dbReference>
<evidence type="ECO:0000256" key="6">
    <source>
        <dbReference type="ARBA" id="ARBA00023136"/>
    </source>
</evidence>
<evidence type="ECO:0000256" key="5">
    <source>
        <dbReference type="ARBA" id="ARBA00022989"/>
    </source>
</evidence>
<gene>
    <name evidence="10" type="ORF">SG34_025440</name>
</gene>
<proteinExistence type="predicted"/>
<dbReference type="InterPro" id="IPR003593">
    <property type="entry name" value="AAA+_ATPase"/>
</dbReference>
<dbReference type="AlphaFoldDB" id="A0AAF0C8X1"/>
<protein>
    <submittedName>
        <fullName evidence="10">ABC transporter ATP-binding protein</fullName>
    </submittedName>
</protein>
<name>A0AAF0C8X1_9GAMM</name>
<dbReference type="Pfam" id="PF00005">
    <property type="entry name" value="ABC_tran"/>
    <property type="match status" value="1"/>
</dbReference>
<evidence type="ECO:0000256" key="7">
    <source>
        <dbReference type="SAM" id="Phobius"/>
    </source>
</evidence>
<dbReference type="SUPFAM" id="SSF52540">
    <property type="entry name" value="P-loop containing nucleoside triphosphate hydrolases"/>
    <property type="match status" value="1"/>
</dbReference>
<feature type="domain" description="ABC transmembrane type-1" evidence="9">
    <location>
        <begin position="60"/>
        <end position="342"/>
    </location>
</feature>
<dbReference type="InterPro" id="IPR036640">
    <property type="entry name" value="ABC1_TM_sf"/>
</dbReference>
<dbReference type="Proteomes" id="UP000032352">
    <property type="component" value="Chromosome"/>
</dbReference>
<dbReference type="EMBL" id="CP059733">
    <property type="protein sequence ID" value="WDE04635.1"/>
    <property type="molecule type" value="Genomic_DNA"/>
</dbReference>
<dbReference type="InterPro" id="IPR027417">
    <property type="entry name" value="P-loop_NTPase"/>
</dbReference>
<dbReference type="InterPro" id="IPR039421">
    <property type="entry name" value="Type_1_exporter"/>
</dbReference>
<dbReference type="InterPro" id="IPR003439">
    <property type="entry name" value="ABC_transporter-like_ATP-bd"/>
</dbReference>
<reference evidence="10 11" key="2">
    <citation type="journal article" date="2022" name="Mar. Drugs">
        <title>Bioassay-Guided Fractionation Leads to the Detection of Cholic Acid Generated by the Rare Thalassomonas sp.</title>
        <authorList>
            <person name="Pheiffer F."/>
            <person name="Schneider Y.K."/>
            <person name="Hansen E.H."/>
            <person name="Andersen J.H."/>
            <person name="Isaksson J."/>
            <person name="Busche T."/>
            <person name="R C."/>
            <person name="Kalinowski J."/>
            <person name="Zyl L.V."/>
            <person name="Trindade M."/>
        </authorList>
    </citation>
    <scope>NUCLEOTIDE SEQUENCE [LARGE SCALE GENOMIC DNA]</scope>
    <source>
        <strain evidence="10 11">XOM25</strain>
    </source>
</reference>
<dbReference type="PROSITE" id="PS50893">
    <property type="entry name" value="ABC_TRANSPORTER_2"/>
    <property type="match status" value="1"/>
</dbReference>
<evidence type="ECO:0000259" key="9">
    <source>
        <dbReference type="PROSITE" id="PS50929"/>
    </source>
</evidence>
<comment type="subcellular location">
    <subcellularLocation>
        <location evidence="1">Cell membrane</location>
        <topology evidence="1">Multi-pass membrane protein</topology>
    </subcellularLocation>
</comment>
<dbReference type="KEGG" id="tvd:SG34_025440"/>
<dbReference type="SMART" id="SM00382">
    <property type="entry name" value="AAA"/>
    <property type="match status" value="1"/>
</dbReference>
<dbReference type="Pfam" id="PF00664">
    <property type="entry name" value="ABC_membrane"/>
    <property type="match status" value="1"/>
</dbReference>
<evidence type="ECO:0000256" key="3">
    <source>
        <dbReference type="ARBA" id="ARBA00022741"/>
    </source>
</evidence>
<dbReference type="PANTHER" id="PTHR43394">
    <property type="entry name" value="ATP-DEPENDENT PERMEASE MDL1, MITOCHONDRIAL"/>
    <property type="match status" value="1"/>
</dbReference>
<dbReference type="GO" id="GO:0005524">
    <property type="term" value="F:ATP binding"/>
    <property type="evidence" value="ECO:0007669"/>
    <property type="project" value="UniProtKB-KW"/>
</dbReference>
<accession>A0AAF0C8X1</accession>
<evidence type="ECO:0000256" key="1">
    <source>
        <dbReference type="ARBA" id="ARBA00004651"/>
    </source>
</evidence>
<feature type="domain" description="ABC transporter" evidence="8">
    <location>
        <begin position="376"/>
        <end position="604"/>
    </location>
</feature>
<keyword evidence="2 7" id="KW-0812">Transmembrane</keyword>
<evidence type="ECO:0000313" key="11">
    <source>
        <dbReference type="Proteomes" id="UP000032352"/>
    </source>
</evidence>
<dbReference type="GO" id="GO:0016887">
    <property type="term" value="F:ATP hydrolysis activity"/>
    <property type="evidence" value="ECO:0007669"/>
    <property type="project" value="InterPro"/>
</dbReference>
<keyword evidence="11" id="KW-1185">Reference proteome</keyword>
<feature type="transmembrane region" description="Helical" evidence="7">
    <location>
        <begin position="60"/>
        <end position="81"/>
    </location>
</feature>
<keyword evidence="6 7" id="KW-0472">Membrane</keyword>
<feature type="transmembrane region" description="Helical" evidence="7">
    <location>
        <begin position="96"/>
        <end position="118"/>
    </location>
</feature>
<sequence>MLFSARNKSSSVSGSAPAAAGVPELSCDHVQENHIKPRFYHSWGVFFVFKELTREPGLSWLMVLSALSALLSGPFILSAYLEFAVNKVIYSQDLSLFLHVTFLVFILILFGGLTEFYGNKIAARANSRICHQLVLRNWQRLMYTPAAVFSGLKKSELTSVLTDTLETLQKHQLFVLQNSLRSLFVMVFTVGILLSYHVLFLLLVVFFMLLTCLLPIYIAKGADPYIEQEPGRLADVNGFLSSALAAQTLLKTRDLTGIVNKFKQLLLALATTQAGKWLIWNFSFNVKVTLNLLSHISILWLGGELFFRGVIALGDLVVVYVLSSMVVPRLDSIYKIYNYSQSLAVCYRKLEQLTPEKSPLLSSGKVSAPAEKITSLRLEQVGFSYLQAGSSGASKPVFSGLDLDFSPGNSYLITGASGSGKSTLIDLLSAVLTPDSGRLMVNGKPLLPEDKGALWQRLSLHDQSNLALKQGRVLDNINLFGREVNQERFQLACRLLNFTDCLHKPVTELSGGELQRLCFIRCYVRDADLYIFDEPTASLDAGMEQQVVELLAYLDNVIVVVISHNKEIKTAFDYILHVYEQGVQMSALAPAIELGTASPAGEGL</sequence>
<dbReference type="InterPro" id="IPR017871">
    <property type="entry name" value="ABC_transporter-like_CS"/>
</dbReference>
<dbReference type="RefSeq" id="WP_044838278.1">
    <property type="nucleotide sequence ID" value="NZ_CP059733.1"/>
</dbReference>
<reference evidence="10 11" key="1">
    <citation type="journal article" date="2015" name="Genome Announc.">
        <title>Draft Genome Sequences of Marine Isolates of Thalassomonas viridans and Thalassomonas actiniarum.</title>
        <authorList>
            <person name="Olonade I."/>
            <person name="van Zyl L.J."/>
            <person name="Trindade M."/>
        </authorList>
    </citation>
    <scope>NUCLEOTIDE SEQUENCE [LARGE SCALE GENOMIC DNA]</scope>
    <source>
        <strain evidence="10 11">XOM25</strain>
    </source>
</reference>
<keyword evidence="5 7" id="KW-1133">Transmembrane helix</keyword>
<dbReference type="PROSITE" id="PS00211">
    <property type="entry name" value="ABC_TRANSPORTER_1"/>
    <property type="match status" value="1"/>
</dbReference>
<evidence type="ECO:0000256" key="4">
    <source>
        <dbReference type="ARBA" id="ARBA00022840"/>
    </source>
</evidence>
<dbReference type="InterPro" id="IPR011527">
    <property type="entry name" value="ABC1_TM_dom"/>
</dbReference>
<dbReference type="PROSITE" id="PS50929">
    <property type="entry name" value="ABC_TM1F"/>
    <property type="match status" value="1"/>
</dbReference>
<dbReference type="CDD" id="cd03228">
    <property type="entry name" value="ABCC_MRP_Like"/>
    <property type="match status" value="1"/>
</dbReference>
<keyword evidence="3" id="KW-0547">Nucleotide-binding</keyword>
<dbReference type="GO" id="GO:0005886">
    <property type="term" value="C:plasma membrane"/>
    <property type="evidence" value="ECO:0007669"/>
    <property type="project" value="UniProtKB-SubCell"/>
</dbReference>